<dbReference type="InterPro" id="IPR039422">
    <property type="entry name" value="MarR/SlyA-like"/>
</dbReference>
<dbReference type="RefSeq" id="WP_092541968.1">
    <property type="nucleotide sequence ID" value="NZ_BOMJ01000103.1"/>
</dbReference>
<name>A0A1H1SW66_9ACTN</name>
<dbReference type="PANTHER" id="PTHR33164">
    <property type="entry name" value="TRANSCRIPTIONAL REGULATOR, MARR FAMILY"/>
    <property type="match status" value="1"/>
</dbReference>
<dbReference type="PANTHER" id="PTHR33164:SF43">
    <property type="entry name" value="HTH-TYPE TRANSCRIPTIONAL REPRESSOR YETL"/>
    <property type="match status" value="1"/>
</dbReference>
<evidence type="ECO:0000313" key="2">
    <source>
        <dbReference type="EMBL" id="SDS52171.1"/>
    </source>
</evidence>
<dbReference type="GO" id="GO:0006950">
    <property type="term" value="P:response to stress"/>
    <property type="evidence" value="ECO:0007669"/>
    <property type="project" value="TreeGrafter"/>
</dbReference>
<evidence type="ECO:0000259" key="1">
    <source>
        <dbReference type="PROSITE" id="PS50995"/>
    </source>
</evidence>
<gene>
    <name evidence="2" type="ORF">SAMN04489716_0969</name>
</gene>
<dbReference type="InterPro" id="IPR000835">
    <property type="entry name" value="HTH_MarR-typ"/>
</dbReference>
<dbReference type="EMBL" id="LT629758">
    <property type="protein sequence ID" value="SDS52171.1"/>
    <property type="molecule type" value="Genomic_DNA"/>
</dbReference>
<dbReference type="GO" id="GO:0003677">
    <property type="term" value="F:DNA binding"/>
    <property type="evidence" value="ECO:0007669"/>
    <property type="project" value="UniProtKB-KW"/>
</dbReference>
<dbReference type="InterPro" id="IPR036390">
    <property type="entry name" value="WH_DNA-bd_sf"/>
</dbReference>
<dbReference type="Proteomes" id="UP000198688">
    <property type="component" value="Chromosome I"/>
</dbReference>
<sequence length="169" mass="18483">MRDEVDRIQQQWRLSRPDLDVGPAGVFLRIMRISRLVHQHADAALAEHGVDRAGFEVLSVIVRAGRPVPPAQIADDLHLTRAGITKRVRQIEAAGLIVRYPHGQDGRSVMLDVTERGRAVVAPALEAIQRLESSWLAELPAEDQAVLEPALRRLLATLQSSSVDVGGTG</sequence>
<dbReference type="AlphaFoldDB" id="A0A1H1SW66"/>
<dbReference type="GO" id="GO:0003700">
    <property type="term" value="F:DNA-binding transcription factor activity"/>
    <property type="evidence" value="ECO:0007669"/>
    <property type="project" value="InterPro"/>
</dbReference>
<protein>
    <submittedName>
        <fullName evidence="2">DNA-binding transcriptional regulator, MarR family</fullName>
    </submittedName>
</protein>
<dbReference type="SUPFAM" id="SSF46785">
    <property type="entry name" value="Winged helix' DNA-binding domain"/>
    <property type="match status" value="1"/>
</dbReference>
<dbReference type="SMART" id="SM00347">
    <property type="entry name" value="HTH_MARR"/>
    <property type="match status" value="1"/>
</dbReference>
<dbReference type="Gene3D" id="1.10.10.10">
    <property type="entry name" value="Winged helix-like DNA-binding domain superfamily/Winged helix DNA-binding domain"/>
    <property type="match status" value="1"/>
</dbReference>
<feature type="domain" description="HTH marR-type" evidence="1">
    <location>
        <begin position="23"/>
        <end position="156"/>
    </location>
</feature>
<evidence type="ECO:0000313" key="3">
    <source>
        <dbReference type="Proteomes" id="UP000198688"/>
    </source>
</evidence>
<dbReference type="PROSITE" id="PS50995">
    <property type="entry name" value="HTH_MARR_2"/>
    <property type="match status" value="1"/>
</dbReference>
<dbReference type="InterPro" id="IPR036388">
    <property type="entry name" value="WH-like_DNA-bd_sf"/>
</dbReference>
<reference evidence="2 3" key="1">
    <citation type="submission" date="2016-10" db="EMBL/GenBank/DDBJ databases">
        <authorList>
            <person name="de Groot N.N."/>
        </authorList>
    </citation>
    <scope>NUCLEOTIDE SEQUENCE [LARGE SCALE GENOMIC DNA]</scope>
    <source>
        <strain evidence="2 3">DSM 43941</strain>
    </source>
</reference>
<accession>A0A1H1SW66</accession>
<proteinExistence type="predicted"/>
<keyword evidence="3" id="KW-1185">Reference proteome</keyword>
<dbReference type="Pfam" id="PF12802">
    <property type="entry name" value="MarR_2"/>
    <property type="match status" value="1"/>
</dbReference>
<organism evidence="2 3">
    <name type="scientific">Actinoplanes derwentensis</name>
    <dbReference type="NCBI Taxonomy" id="113562"/>
    <lineage>
        <taxon>Bacteria</taxon>
        <taxon>Bacillati</taxon>
        <taxon>Actinomycetota</taxon>
        <taxon>Actinomycetes</taxon>
        <taxon>Micromonosporales</taxon>
        <taxon>Micromonosporaceae</taxon>
        <taxon>Actinoplanes</taxon>
    </lineage>
</organism>
<dbReference type="PRINTS" id="PR00598">
    <property type="entry name" value="HTHMARR"/>
</dbReference>
<dbReference type="OrthoDB" id="3237509at2"/>
<keyword evidence="2" id="KW-0238">DNA-binding</keyword>
<dbReference type="STRING" id="113562.SAMN04489716_0969"/>